<organism evidence="1 2">
    <name type="scientific">Paraburkholderia sprentiae WSM5005</name>
    <dbReference type="NCBI Taxonomy" id="754502"/>
    <lineage>
        <taxon>Bacteria</taxon>
        <taxon>Pseudomonadati</taxon>
        <taxon>Pseudomonadota</taxon>
        <taxon>Betaproteobacteria</taxon>
        <taxon>Burkholderiales</taxon>
        <taxon>Burkholderiaceae</taxon>
        <taxon>Paraburkholderia</taxon>
    </lineage>
</organism>
<sequence>MPAQLNHTIVWSSNPAESARFLTEMLGLPPPVRFGPLHVVELDNGASLDFAKTEETIQSQHYAFLIGEDDFDAVLAHIREKALEHWADPSQRRAGQINHNDGGRGVYFRGPDGHFLEVITRPYGSTAG</sequence>
<geneLocation type="plasmid" evidence="1 2">
    <name>pl1WSM5005</name>
</geneLocation>
<evidence type="ECO:0000313" key="1">
    <source>
        <dbReference type="EMBL" id="APA89436.1"/>
    </source>
</evidence>
<dbReference type="EMBL" id="CP017563">
    <property type="protein sequence ID" value="APA89436.1"/>
    <property type="molecule type" value="Genomic_DNA"/>
</dbReference>
<reference evidence="1" key="1">
    <citation type="submission" date="2016-09" db="EMBL/GenBank/DDBJ databases">
        <title>The Complete Genome of Burkholderia sprentiae wsm5005.</title>
        <authorList>
            <person name="De Meyer S."/>
            <person name="Wang P."/>
            <person name="Terpolilli J."/>
        </authorList>
    </citation>
    <scope>NUCLEOTIDE SEQUENCE</scope>
    <source>
        <strain evidence="1">WSM5005</strain>
        <plasmid evidence="1">pl1WSM5005</plasmid>
    </source>
</reference>
<accession>A0ACA8AUW0</accession>
<keyword evidence="1" id="KW-0614">Plasmid</keyword>
<protein>
    <submittedName>
        <fullName evidence="1">VOC family protein</fullName>
    </submittedName>
</protein>
<keyword evidence="2" id="KW-1185">Reference proteome</keyword>
<reference evidence="1" key="2">
    <citation type="submission" date="2021-06" db="EMBL/GenBank/DDBJ databases">
        <authorList>
            <person name="Rogers T.H."/>
            <person name="Ramsay J.P."/>
            <person name="Wang P."/>
            <person name="Terpolilli J."/>
        </authorList>
    </citation>
    <scope>NUCLEOTIDE SEQUENCE</scope>
    <source>
        <strain evidence="1">WSM5005</strain>
        <plasmid evidence="1">pl1WSM5005</plasmid>
    </source>
</reference>
<evidence type="ECO:0000313" key="2">
    <source>
        <dbReference type="Proteomes" id="UP000179860"/>
    </source>
</evidence>
<dbReference type="Proteomes" id="UP000179860">
    <property type="component" value="Plasmid pl1WSM5005"/>
</dbReference>
<name>A0ACA8AUW0_9BURK</name>
<gene>
    <name evidence="1" type="ORF">BJG93_28440</name>
</gene>
<proteinExistence type="predicted"/>